<dbReference type="Pfam" id="PF02924">
    <property type="entry name" value="HDPD"/>
    <property type="match status" value="1"/>
</dbReference>
<proteinExistence type="predicted"/>
<reference evidence="1 2" key="1">
    <citation type="submission" date="2020-08" db="EMBL/GenBank/DDBJ databases">
        <title>Draft genome sequencing of an Anaerocolumna strain isolated from anoxic soil subjected to BSD treatment.</title>
        <authorList>
            <person name="Uek A."/>
            <person name="Tonouchi A."/>
        </authorList>
    </citation>
    <scope>NUCLEOTIDE SEQUENCE [LARGE SCALE GENOMIC DNA]</scope>
    <source>
        <strain evidence="1 2">CTTW</strain>
    </source>
</reference>
<dbReference type="KEGG" id="acht:bsdcttw_11450"/>
<organism evidence="1 2">
    <name type="scientific">Anaerocolumna chitinilytica</name>
    <dbReference type="NCBI Taxonomy" id="1727145"/>
    <lineage>
        <taxon>Bacteria</taxon>
        <taxon>Bacillati</taxon>
        <taxon>Bacillota</taxon>
        <taxon>Clostridia</taxon>
        <taxon>Lachnospirales</taxon>
        <taxon>Lachnospiraceae</taxon>
        <taxon>Anaerocolumna</taxon>
    </lineage>
</organism>
<sequence>MMELLNQDSYEVKPDKLIYDSKHPIDVKTIKLKANQGIVKRGTVISLVSPTNDYIVFGTTLTSGQDSSKANGIISDDVDTTSTTGDVTAVVYISGHFNRNELIVAAGHELSLTDEETLRAVGIFLSSSL</sequence>
<evidence type="ECO:0000313" key="1">
    <source>
        <dbReference type="EMBL" id="BCJ98104.1"/>
    </source>
</evidence>
<evidence type="ECO:0000313" key="2">
    <source>
        <dbReference type="Proteomes" id="UP000515703"/>
    </source>
</evidence>
<name>A0A7I8DLA9_9FIRM</name>
<reference evidence="1 2" key="2">
    <citation type="submission" date="2020-08" db="EMBL/GenBank/DDBJ databases">
        <authorList>
            <person name="Ueki A."/>
            <person name="Tonouchi A."/>
        </authorList>
    </citation>
    <scope>NUCLEOTIDE SEQUENCE [LARGE SCALE GENOMIC DNA]</scope>
    <source>
        <strain evidence="1 2">CTTW</strain>
    </source>
</reference>
<dbReference type="EMBL" id="AP023368">
    <property type="protein sequence ID" value="BCJ98104.1"/>
    <property type="molecule type" value="Genomic_DNA"/>
</dbReference>
<dbReference type="RefSeq" id="WP_185258454.1">
    <property type="nucleotide sequence ID" value="NZ_AP023368.1"/>
</dbReference>
<dbReference type="Proteomes" id="UP000515703">
    <property type="component" value="Chromosome"/>
</dbReference>
<dbReference type="InterPro" id="IPR004195">
    <property type="entry name" value="Head_decoration_D"/>
</dbReference>
<accession>A0A7I8DLA9</accession>
<gene>
    <name evidence="1" type="ORF">bsdcttw_11450</name>
</gene>
<protein>
    <recommendedName>
        <fullName evidence="3">Head decoration protein</fullName>
    </recommendedName>
</protein>
<keyword evidence="2" id="KW-1185">Reference proteome</keyword>
<dbReference type="AlphaFoldDB" id="A0A7I8DLA9"/>
<evidence type="ECO:0008006" key="3">
    <source>
        <dbReference type="Google" id="ProtNLM"/>
    </source>
</evidence>